<accession>A0ABQ1NT35</accession>
<dbReference type="Proteomes" id="UP000638188">
    <property type="component" value="Unassembled WGS sequence"/>
</dbReference>
<dbReference type="EMBL" id="BMFF01000001">
    <property type="protein sequence ID" value="GGC84295.1"/>
    <property type="molecule type" value="Genomic_DNA"/>
</dbReference>
<dbReference type="InterPro" id="IPR018756">
    <property type="entry name" value="DUF2314"/>
</dbReference>
<name>A0ABQ1NT35_9GAMM</name>
<gene>
    <name evidence="2" type="ORF">GCM10007418_00160</name>
</gene>
<evidence type="ECO:0000313" key="3">
    <source>
        <dbReference type="Proteomes" id="UP000638188"/>
    </source>
</evidence>
<dbReference type="Pfam" id="PF10077">
    <property type="entry name" value="DUF2314"/>
    <property type="match status" value="1"/>
</dbReference>
<dbReference type="RefSeq" id="WP_150277859.1">
    <property type="nucleotide sequence ID" value="NZ_VTTI01000004.1"/>
</dbReference>
<organism evidence="2 3">
    <name type="scientific">Halopseudomonas salina</name>
    <dbReference type="NCBI Taxonomy" id="1323744"/>
    <lineage>
        <taxon>Bacteria</taxon>
        <taxon>Pseudomonadati</taxon>
        <taxon>Pseudomonadota</taxon>
        <taxon>Gammaproteobacteria</taxon>
        <taxon>Pseudomonadales</taxon>
        <taxon>Pseudomonadaceae</taxon>
        <taxon>Halopseudomonas</taxon>
    </lineage>
</organism>
<proteinExistence type="predicted"/>
<comment type="caution">
    <text evidence="2">The sequence shown here is derived from an EMBL/GenBank/DDBJ whole genome shotgun (WGS) entry which is preliminary data.</text>
</comment>
<keyword evidence="3" id="KW-1185">Reference proteome</keyword>
<protein>
    <recommendedName>
        <fullName evidence="1">DUF2314 domain-containing protein</fullName>
    </recommendedName>
</protein>
<reference evidence="3" key="1">
    <citation type="journal article" date="2019" name="Int. J. Syst. Evol. Microbiol.">
        <title>The Global Catalogue of Microorganisms (GCM) 10K type strain sequencing project: providing services to taxonomists for standard genome sequencing and annotation.</title>
        <authorList>
            <consortium name="The Broad Institute Genomics Platform"/>
            <consortium name="The Broad Institute Genome Sequencing Center for Infectious Disease"/>
            <person name="Wu L."/>
            <person name="Ma J."/>
        </authorList>
    </citation>
    <scope>NUCLEOTIDE SEQUENCE [LARGE SCALE GENOMIC DNA]</scope>
    <source>
        <strain evidence="3">CGMCC 1.12482</strain>
    </source>
</reference>
<evidence type="ECO:0000259" key="1">
    <source>
        <dbReference type="Pfam" id="PF10077"/>
    </source>
</evidence>
<evidence type="ECO:0000313" key="2">
    <source>
        <dbReference type="EMBL" id="GGC84295.1"/>
    </source>
</evidence>
<feature type="domain" description="DUF2314" evidence="1">
    <location>
        <begin position="357"/>
        <end position="419"/>
    </location>
</feature>
<sequence>MKLFNFRNTIVFVCVLNFSGLVLALEPASEPDIRFRSILYFYPEVKAPADGVVAAFFDRFEIVGELPAASTKPVVTYRLIEDLQDTYPVPDLDYLAYFGRGLDREQAVRIQNARVGLVVDIAYPMPMSVDGMKAANLTLLEIAEATGGVIWDSETRELFTPDSWQANRVAPWDGDLPILEKHTVIHAYQHAGGVRAISLGMAKFGLPDIVVNDFSWSLNRSMGNLINLVAQSFLEGQFPQEDGTLGISINELADTRYKQELVASLGINAQRDVVIQTGKGVREEGDPYNYIVELLFHDQEGRHSSEIQTNLLSSLFGWEDQVAYVQHNAMITAASESARQKLDGLKADFNAGLAPGEFILLKAPFDIPEGGAEWMWVEVLSWDDDAISGLLKNEPVNIPDLKGGSEVTVMQQDIFDFIRHYADGTSEGNETGELILKYQN</sequence>